<dbReference type="EC" id="5.1.3.13" evidence="3"/>
<dbReference type="PANTHER" id="PTHR21047">
    <property type="entry name" value="DTDP-6-DEOXY-D-GLUCOSE-3,5 EPIMERASE"/>
    <property type="match status" value="1"/>
</dbReference>
<dbReference type="GO" id="GO:0019305">
    <property type="term" value="P:dTDP-rhamnose biosynthetic process"/>
    <property type="evidence" value="ECO:0007669"/>
    <property type="project" value="TreeGrafter"/>
</dbReference>
<dbReference type="GO" id="GO:0000271">
    <property type="term" value="P:polysaccharide biosynthetic process"/>
    <property type="evidence" value="ECO:0007669"/>
    <property type="project" value="TreeGrafter"/>
</dbReference>
<evidence type="ECO:0000313" key="8">
    <source>
        <dbReference type="EMBL" id="GAN95678.1"/>
    </source>
</evidence>
<comment type="catalytic activity">
    <reaction evidence="1">
        <text>dTDP-4-dehydro-6-deoxy-alpha-D-glucose = dTDP-4-dehydro-beta-L-rhamnose</text>
        <dbReference type="Rhea" id="RHEA:16969"/>
        <dbReference type="ChEBI" id="CHEBI:57649"/>
        <dbReference type="ChEBI" id="CHEBI:62830"/>
        <dbReference type="EC" id="5.1.3.13"/>
    </reaction>
</comment>
<protein>
    <recommendedName>
        <fullName evidence="4">dTDP-4-dehydrorhamnose 3,5-epimerase</fullName>
        <ecNumber evidence="3">5.1.3.13</ecNumber>
    </recommendedName>
    <alternativeName>
        <fullName evidence="6">Thymidine diphospho-4-keto-rhamnose 3,5-epimerase</fullName>
    </alternativeName>
    <alternativeName>
        <fullName evidence="5">dTDP-4-keto-6-deoxyglucose 3,5-epimerase</fullName>
    </alternativeName>
    <alternativeName>
        <fullName evidence="7">dTDP-6-deoxy-D-xylo-4-hexulose 3,5-epimerase</fullName>
    </alternativeName>
</protein>
<dbReference type="Pfam" id="PF00908">
    <property type="entry name" value="dTDP_sugar_isom"/>
    <property type="match status" value="1"/>
</dbReference>
<dbReference type="EMBL" id="BANI01000035">
    <property type="protein sequence ID" value="GAN95678.1"/>
    <property type="molecule type" value="Genomic_DNA"/>
</dbReference>
<dbReference type="PANTHER" id="PTHR21047:SF2">
    <property type="entry name" value="THYMIDINE DIPHOSPHO-4-KETO-RHAMNOSE 3,5-EPIMERASE"/>
    <property type="match status" value="1"/>
</dbReference>
<dbReference type="InterPro" id="IPR000888">
    <property type="entry name" value="RmlC-like"/>
</dbReference>
<evidence type="ECO:0000313" key="9">
    <source>
        <dbReference type="Proteomes" id="UP000032675"/>
    </source>
</evidence>
<evidence type="ECO:0000256" key="2">
    <source>
        <dbReference type="ARBA" id="ARBA00001997"/>
    </source>
</evidence>
<dbReference type="Gene3D" id="2.60.120.10">
    <property type="entry name" value="Jelly Rolls"/>
    <property type="match status" value="1"/>
</dbReference>
<evidence type="ECO:0000256" key="3">
    <source>
        <dbReference type="ARBA" id="ARBA00012098"/>
    </source>
</evidence>
<dbReference type="InterPro" id="IPR011051">
    <property type="entry name" value="RmlC_Cupin_sf"/>
</dbReference>
<evidence type="ECO:0000256" key="6">
    <source>
        <dbReference type="ARBA" id="ARBA00031424"/>
    </source>
</evidence>
<comment type="function">
    <text evidence="2">Catalyzes the epimerization of the C3' and C5'positions of dTDP-6-deoxy-D-xylo-4-hexulose, forming dTDP-6-deoxy-L-lyxo-4-hexulose.</text>
</comment>
<name>A0A0D6PXA5_KOMEU</name>
<organism evidence="8 9">
    <name type="scientific">Komagataeibacter europaeus NBRC 3261</name>
    <dbReference type="NCBI Taxonomy" id="1234669"/>
    <lineage>
        <taxon>Bacteria</taxon>
        <taxon>Pseudomonadati</taxon>
        <taxon>Pseudomonadota</taxon>
        <taxon>Alphaproteobacteria</taxon>
        <taxon>Acetobacterales</taxon>
        <taxon>Acetobacteraceae</taxon>
        <taxon>Komagataeibacter</taxon>
    </lineage>
</organism>
<proteinExistence type="predicted"/>
<evidence type="ECO:0000256" key="1">
    <source>
        <dbReference type="ARBA" id="ARBA00001298"/>
    </source>
</evidence>
<comment type="caution">
    <text evidence="8">The sequence shown here is derived from an EMBL/GenBank/DDBJ whole genome shotgun (WGS) entry which is preliminary data.</text>
</comment>
<sequence>MDRHPVLPVTSAGYGGQDTELAALSLSGVYVLTSRSGHHASPDPALLHRIGMEGDFTYSTCLLSHHRNHVRGLSCQIEPAPQGRLVQCERGAVWNVVVDVRTGSPTFGQWVAETLSAGNGRRLWIPPGFLHGSCTLDDRTAIRYHCTTPPQRQYERTVRWNDEALGIGWPVADTQAVLSRRDLLAAPFFSVIDWFDYA</sequence>
<evidence type="ECO:0000256" key="4">
    <source>
        <dbReference type="ARBA" id="ARBA00019595"/>
    </source>
</evidence>
<dbReference type="GO" id="GO:0005829">
    <property type="term" value="C:cytosol"/>
    <property type="evidence" value="ECO:0007669"/>
    <property type="project" value="TreeGrafter"/>
</dbReference>
<evidence type="ECO:0000256" key="7">
    <source>
        <dbReference type="ARBA" id="ARBA00033311"/>
    </source>
</evidence>
<gene>
    <name evidence="8" type="ORF">Geu3261_0035_040</name>
</gene>
<dbReference type="SUPFAM" id="SSF51182">
    <property type="entry name" value="RmlC-like cupins"/>
    <property type="match status" value="1"/>
</dbReference>
<dbReference type="AlphaFoldDB" id="A0A0D6PXA5"/>
<evidence type="ECO:0000256" key="5">
    <source>
        <dbReference type="ARBA" id="ARBA00029758"/>
    </source>
</evidence>
<dbReference type="Proteomes" id="UP000032675">
    <property type="component" value="Unassembled WGS sequence"/>
</dbReference>
<dbReference type="InterPro" id="IPR014710">
    <property type="entry name" value="RmlC-like_jellyroll"/>
</dbReference>
<reference evidence="8 9" key="1">
    <citation type="submission" date="2012-11" db="EMBL/GenBank/DDBJ databases">
        <title>Whole genome sequence of Gluconacetobacter europaeus NBRC3261.</title>
        <authorList>
            <person name="Azuma Y."/>
            <person name="Higashiura N."/>
            <person name="Hirakawa H."/>
            <person name="Matsushita K."/>
        </authorList>
    </citation>
    <scope>NUCLEOTIDE SEQUENCE [LARGE SCALE GENOMIC DNA]</scope>
    <source>
        <strain evidence="8 9">NBRC 3261</strain>
    </source>
</reference>
<accession>A0A0D6PXA5</accession>
<dbReference type="GO" id="GO:0008830">
    <property type="term" value="F:dTDP-4-dehydrorhamnose 3,5-epimerase activity"/>
    <property type="evidence" value="ECO:0007669"/>
    <property type="project" value="UniProtKB-EC"/>
</dbReference>